<protein>
    <submittedName>
        <fullName evidence="1">Uncharacterized protein</fullName>
    </submittedName>
</protein>
<dbReference type="EMBL" id="BART01023750">
    <property type="protein sequence ID" value="GAG96292.1"/>
    <property type="molecule type" value="Genomic_DNA"/>
</dbReference>
<dbReference type="InterPro" id="IPR029035">
    <property type="entry name" value="DHS-like_NAD/FAD-binding_dom"/>
</dbReference>
<evidence type="ECO:0000313" key="1">
    <source>
        <dbReference type="EMBL" id="GAG96292.1"/>
    </source>
</evidence>
<reference evidence="1" key="1">
    <citation type="journal article" date="2014" name="Front. Microbiol.">
        <title>High frequency of phylogenetically diverse reductive dehalogenase-homologous genes in deep subseafloor sedimentary metagenomes.</title>
        <authorList>
            <person name="Kawai M."/>
            <person name="Futagami T."/>
            <person name="Toyoda A."/>
            <person name="Takaki Y."/>
            <person name="Nishi S."/>
            <person name="Hori S."/>
            <person name="Arai W."/>
            <person name="Tsubouchi T."/>
            <person name="Morono Y."/>
            <person name="Uchiyama I."/>
            <person name="Ito T."/>
            <person name="Fujiyama A."/>
            <person name="Inagaki F."/>
            <person name="Takami H."/>
        </authorList>
    </citation>
    <scope>NUCLEOTIDE SEQUENCE</scope>
    <source>
        <strain evidence="1">Expedition CK06-06</strain>
    </source>
</reference>
<gene>
    <name evidence="1" type="ORF">S01H4_43112</name>
</gene>
<accession>X1CTI7</accession>
<organism evidence="1">
    <name type="scientific">marine sediment metagenome</name>
    <dbReference type="NCBI Taxonomy" id="412755"/>
    <lineage>
        <taxon>unclassified sequences</taxon>
        <taxon>metagenomes</taxon>
        <taxon>ecological metagenomes</taxon>
    </lineage>
</organism>
<proteinExistence type="predicted"/>
<dbReference type="AlphaFoldDB" id="X1CTI7"/>
<name>X1CTI7_9ZZZZ</name>
<sequence>MKNRSYEKKVYRYPTNRDAVFILGAGASYSDGIPLQSEILPIILSGRYSREIFDNFEKPKVKNYRKFWEFIKEYNRNISIITLNYDALLEESFDFLYPDYGLIDYCIHLINYDYPHGMDAFNWWDNPREFIPVWGNINTIPIKIIKIHGSLNWKYCGTCHGILLTPWDTDIDLNTGKFIHNDYEIDKSYIYRCPIDNTVFETLILQPSHVKNFENPI</sequence>
<feature type="non-terminal residue" evidence="1">
    <location>
        <position position="217"/>
    </location>
</feature>
<dbReference type="SUPFAM" id="SSF52467">
    <property type="entry name" value="DHS-like NAD/FAD-binding domain"/>
    <property type="match status" value="1"/>
</dbReference>
<comment type="caution">
    <text evidence="1">The sequence shown here is derived from an EMBL/GenBank/DDBJ whole genome shotgun (WGS) entry which is preliminary data.</text>
</comment>